<gene>
    <name evidence="2" type="ORF">KIN20_005469</name>
</gene>
<evidence type="ECO:0000313" key="3">
    <source>
        <dbReference type="Proteomes" id="UP001196413"/>
    </source>
</evidence>
<evidence type="ECO:0000313" key="2">
    <source>
        <dbReference type="EMBL" id="KAJ1349816.1"/>
    </source>
</evidence>
<evidence type="ECO:0000256" key="1">
    <source>
        <dbReference type="SAM" id="MobiDB-lite"/>
    </source>
</evidence>
<proteinExistence type="predicted"/>
<accession>A0AAD5MLA1</accession>
<feature type="compositionally biased region" description="Acidic residues" evidence="1">
    <location>
        <begin position="1"/>
        <end position="11"/>
    </location>
</feature>
<organism evidence="2 3">
    <name type="scientific">Parelaphostrongylus tenuis</name>
    <name type="common">Meningeal worm</name>
    <dbReference type="NCBI Taxonomy" id="148309"/>
    <lineage>
        <taxon>Eukaryota</taxon>
        <taxon>Metazoa</taxon>
        <taxon>Ecdysozoa</taxon>
        <taxon>Nematoda</taxon>
        <taxon>Chromadorea</taxon>
        <taxon>Rhabditida</taxon>
        <taxon>Rhabditina</taxon>
        <taxon>Rhabditomorpha</taxon>
        <taxon>Strongyloidea</taxon>
        <taxon>Metastrongylidae</taxon>
        <taxon>Parelaphostrongylus</taxon>
    </lineage>
</organism>
<feature type="region of interest" description="Disordered" evidence="1">
    <location>
        <begin position="46"/>
        <end position="66"/>
    </location>
</feature>
<dbReference type="Proteomes" id="UP001196413">
    <property type="component" value="Unassembled WGS sequence"/>
</dbReference>
<sequence>MEDPVMAEDSDGMQGSPERSRRPEHLRKIRRRRWREAVVWWMRPDPHDRPAAARTSSDSPVMHQHHRPWTGIPIEWVPPCIE</sequence>
<protein>
    <submittedName>
        <fullName evidence="2">Uncharacterized protein</fullName>
    </submittedName>
</protein>
<feature type="region of interest" description="Disordered" evidence="1">
    <location>
        <begin position="1"/>
        <end position="27"/>
    </location>
</feature>
<dbReference type="EMBL" id="JAHQIW010000750">
    <property type="protein sequence ID" value="KAJ1349816.1"/>
    <property type="molecule type" value="Genomic_DNA"/>
</dbReference>
<reference evidence="2" key="1">
    <citation type="submission" date="2021-06" db="EMBL/GenBank/DDBJ databases">
        <title>Parelaphostrongylus tenuis whole genome reference sequence.</title>
        <authorList>
            <person name="Garwood T.J."/>
            <person name="Larsen P.A."/>
            <person name="Fountain-Jones N.M."/>
            <person name="Garbe J.R."/>
            <person name="Macchietto M.G."/>
            <person name="Kania S.A."/>
            <person name="Gerhold R.W."/>
            <person name="Richards J.E."/>
            <person name="Wolf T.M."/>
        </authorList>
    </citation>
    <scope>NUCLEOTIDE SEQUENCE</scope>
    <source>
        <strain evidence="2">MNPRO001-30</strain>
        <tissue evidence="2">Meninges</tissue>
    </source>
</reference>
<comment type="caution">
    <text evidence="2">The sequence shown here is derived from an EMBL/GenBank/DDBJ whole genome shotgun (WGS) entry which is preliminary data.</text>
</comment>
<name>A0AAD5MLA1_PARTN</name>
<keyword evidence="3" id="KW-1185">Reference proteome</keyword>
<dbReference type="AlphaFoldDB" id="A0AAD5MLA1"/>